<dbReference type="Proteomes" id="UP000237682">
    <property type="component" value="Unassembled WGS sequence"/>
</dbReference>
<comment type="caution">
    <text evidence="1">The sequence shown here is derived from an EMBL/GenBank/DDBJ whole genome shotgun (WGS) entry which is preliminary data.</text>
</comment>
<dbReference type="InterPro" id="IPR010710">
    <property type="entry name" value="DUF1289"/>
</dbReference>
<gene>
    <name evidence="1" type="ORF">C5L14_09820</name>
</gene>
<dbReference type="PANTHER" id="PTHR35175:SF2">
    <property type="entry name" value="DUF1289 DOMAIN-CONTAINING PROTEIN"/>
    <property type="match status" value="1"/>
</dbReference>
<evidence type="ECO:0000313" key="2">
    <source>
        <dbReference type="Proteomes" id="UP000237682"/>
    </source>
</evidence>
<protein>
    <submittedName>
        <fullName evidence="1">DUF1289 domain-containing protein</fullName>
    </submittedName>
</protein>
<proteinExistence type="predicted"/>
<keyword evidence="2" id="KW-1185">Reference proteome</keyword>
<name>A0A2S9QFN6_9HYPH</name>
<dbReference type="AlphaFoldDB" id="A0A2S9QFN6"/>
<dbReference type="RefSeq" id="WP_105861833.1">
    <property type="nucleotide sequence ID" value="NZ_PUEJ01000003.1"/>
</dbReference>
<accession>A0A2S9QFN6</accession>
<dbReference type="EMBL" id="PUEJ01000003">
    <property type="protein sequence ID" value="PRH88167.1"/>
    <property type="molecule type" value="Genomic_DNA"/>
</dbReference>
<reference evidence="1 2" key="1">
    <citation type="submission" date="2018-02" db="EMBL/GenBank/DDBJ databases">
        <title>Whole genome sequencing of endophytic bacterium.</title>
        <authorList>
            <person name="Eedara R."/>
            <person name="Podile A.R."/>
        </authorList>
    </citation>
    <scope>NUCLEOTIDE SEQUENCE [LARGE SCALE GENOMIC DNA]</scope>
    <source>
        <strain evidence="1 2">RP1T</strain>
    </source>
</reference>
<dbReference type="PANTHER" id="PTHR35175">
    <property type="entry name" value="DUF1289 DOMAIN-CONTAINING PROTEIN"/>
    <property type="match status" value="1"/>
</dbReference>
<dbReference type="Pfam" id="PF06945">
    <property type="entry name" value="DUF1289"/>
    <property type="match status" value="1"/>
</dbReference>
<dbReference type="OrthoDB" id="9811423at2"/>
<evidence type="ECO:0000313" key="1">
    <source>
        <dbReference type="EMBL" id="PRH88167.1"/>
    </source>
</evidence>
<organism evidence="1 2">
    <name type="scientific">Labrys okinawensis</name>
    <dbReference type="NCBI Taxonomy" id="346911"/>
    <lineage>
        <taxon>Bacteria</taxon>
        <taxon>Pseudomonadati</taxon>
        <taxon>Pseudomonadota</taxon>
        <taxon>Alphaproteobacteria</taxon>
        <taxon>Hyphomicrobiales</taxon>
        <taxon>Xanthobacteraceae</taxon>
        <taxon>Labrys</taxon>
    </lineage>
</organism>
<sequence>MQITSTPCVAICRIDAASGFCIGCGRSSLEIRRWVEMSEEDRLALMARLPDRFAQTPALQAARDAFDAMMAARRRTGRRNRA</sequence>